<protein>
    <submittedName>
        <fullName evidence="2">Uncharacterized protein</fullName>
    </submittedName>
</protein>
<keyword evidence="3" id="KW-1185">Reference proteome</keyword>
<organism evidence="2 3">
    <name type="scientific">Caenispirillum salinarum AK4</name>
    <dbReference type="NCBI Taxonomy" id="1238182"/>
    <lineage>
        <taxon>Bacteria</taxon>
        <taxon>Pseudomonadati</taxon>
        <taxon>Pseudomonadota</taxon>
        <taxon>Alphaproteobacteria</taxon>
        <taxon>Rhodospirillales</taxon>
        <taxon>Novispirillaceae</taxon>
        <taxon>Caenispirillum</taxon>
    </lineage>
</organism>
<evidence type="ECO:0000256" key="1">
    <source>
        <dbReference type="SAM" id="MobiDB-lite"/>
    </source>
</evidence>
<feature type="compositionally biased region" description="Basic and acidic residues" evidence="1">
    <location>
        <begin position="36"/>
        <end position="49"/>
    </location>
</feature>
<feature type="region of interest" description="Disordered" evidence="1">
    <location>
        <begin position="1"/>
        <end position="75"/>
    </location>
</feature>
<dbReference type="OrthoDB" id="9949923at2"/>
<proteinExistence type="predicted"/>
<dbReference type="EMBL" id="ANHY01000017">
    <property type="protein sequence ID" value="EKV28108.1"/>
    <property type="molecule type" value="Genomic_DNA"/>
</dbReference>
<sequence>MTKSPNGTPLGFANPGSAEDKGPPAKVPTPRVYDFTGDKKPVIPDEDRPHLKKGGGDGHGSLPTPPVYDYNKKQA</sequence>
<reference evidence="2 3" key="1">
    <citation type="journal article" date="2013" name="Genome Announc.">
        <title>Draft Genome Sequence of an Alphaproteobacterium, Caenispirillum salinarum AK4(T), Isolated from a Solar Saltern.</title>
        <authorList>
            <person name="Khatri I."/>
            <person name="Singh A."/>
            <person name="Korpole S."/>
            <person name="Pinnaka A.K."/>
            <person name="Subramanian S."/>
        </authorList>
    </citation>
    <scope>NUCLEOTIDE SEQUENCE [LARGE SCALE GENOMIC DNA]</scope>
    <source>
        <strain evidence="2 3">AK4</strain>
    </source>
</reference>
<gene>
    <name evidence="2" type="ORF">C882_1109</name>
</gene>
<dbReference type="STRING" id="1238182.C882_1109"/>
<evidence type="ECO:0000313" key="2">
    <source>
        <dbReference type="EMBL" id="EKV28108.1"/>
    </source>
</evidence>
<dbReference type="Proteomes" id="UP000009881">
    <property type="component" value="Unassembled WGS sequence"/>
</dbReference>
<dbReference type="RefSeq" id="WP_009541765.1">
    <property type="nucleotide sequence ID" value="NZ_ANHY01000017.1"/>
</dbReference>
<evidence type="ECO:0000313" key="3">
    <source>
        <dbReference type="Proteomes" id="UP000009881"/>
    </source>
</evidence>
<accession>K9HC48</accession>
<name>K9HC48_9PROT</name>
<dbReference type="AlphaFoldDB" id="K9HC48"/>
<comment type="caution">
    <text evidence="2">The sequence shown here is derived from an EMBL/GenBank/DDBJ whole genome shotgun (WGS) entry which is preliminary data.</text>
</comment>